<dbReference type="KEGG" id="qsa:O6P43_007332"/>
<dbReference type="SUPFAM" id="SSF47459">
    <property type="entry name" value="HLH, helix-loop-helix DNA-binding domain"/>
    <property type="match status" value="1"/>
</dbReference>
<dbReference type="InterPro" id="IPR047265">
    <property type="entry name" value="PIF1-like_bHLH"/>
</dbReference>
<dbReference type="Proteomes" id="UP001163823">
    <property type="component" value="Chromosome 3"/>
</dbReference>
<accession>A0AAD7QA54</accession>
<sequence>MAKKMLHSTQQKIGINNSSHLASSIYDNDFLELVWENGRIVERGPSSRTRKGPSCNGYSLKPSNAQEDDGDTRVTKRARLNTEYNELKLIGKAPLFSTHGNGQIKISTTRQIPVPMDEVPVSNLQNQGSRLDHRKTGKLNSSHLPKPAVLQSACLSSCSIQPTSSPFLSEVEKMKPGKYEIPQRNKITLKKSAVGSRYVHETTVIEPTRGSKTVTGFQNQPDSMASKAGQPVPVVAKTWDSLPDEQSEACGCKDALPVRGSHTGPTLSLAKNRAKGKPNTELLLASSSVCSLGASNYPAYSLKMKYVDTEESTYLSENDEEPEVVIKEGPASGGARVKRIRNTDIHNLSEKKRRAKINKKLHALQELIPNSNKMDEVSMLDKAIEYLKTLQLQLQIMSMGTRLYVHPMMVPAGLHHINLPNLTQFSPMGAGMGLRTGMGSGNTCIPAQFPSPQVGPTALSGITENGVPMLGFPGQVLPTKTSHAPLILGKSSTQSVLAPNVPRAPNLMEQLNFCPHTF</sequence>
<evidence type="ECO:0000256" key="2">
    <source>
        <dbReference type="ARBA" id="ARBA00023015"/>
    </source>
</evidence>
<feature type="domain" description="BHLH" evidence="6">
    <location>
        <begin position="341"/>
        <end position="390"/>
    </location>
</feature>
<dbReference type="PANTHER" id="PTHR46807:SF3">
    <property type="entry name" value="BHLH DOMAIN-CONTAINING PROTEIN"/>
    <property type="match status" value="1"/>
</dbReference>
<comment type="subcellular location">
    <subcellularLocation>
        <location evidence="1">Nucleus</location>
    </subcellularLocation>
</comment>
<evidence type="ECO:0000256" key="3">
    <source>
        <dbReference type="ARBA" id="ARBA00023163"/>
    </source>
</evidence>
<keyword evidence="8" id="KW-1185">Reference proteome</keyword>
<dbReference type="PROSITE" id="PS50888">
    <property type="entry name" value="BHLH"/>
    <property type="match status" value="1"/>
</dbReference>
<dbReference type="GO" id="GO:0005634">
    <property type="term" value="C:nucleus"/>
    <property type="evidence" value="ECO:0007669"/>
    <property type="project" value="UniProtKB-SubCell"/>
</dbReference>
<dbReference type="Gene3D" id="4.10.280.10">
    <property type="entry name" value="Helix-loop-helix DNA-binding domain"/>
    <property type="match status" value="1"/>
</dbReference>
<dbReference type="InterPro" id="IPR044273">
    <property type="entry name" value="PIF3-like"/>
</dbReference>
<dbReference type="GO" id="GO:0010017">
    <property type="term" value="P:red or far-red light signaling pathway"/>
    <property type="evidence" value="ECO:0007669"/>
    <property type="project" value="UniProtKB-ARBA"/>
</dbReference>
<feature type="region of interest" description="Disordered" evidence="5">
    <location>
        <begin position="43"/>
        <end position="73"/>
    </location>
</feature>
<dbReference type="CDD" id="cd11445">
    <property type="entry name" value="bHLH_AtPIF_like"/>
    <property type="match status" value="1"/>
</dbReference>
<evidence type="ECO:0000313" key="8">
    <source>
        <dbReference type="Proteomes" id="UP001163823"/>
    </source>
</evidence>
<evidence type="ECO:0000256" key="5">
    <source>
        <dbReference type="SAM" id="MobiDB-lite"/>
    </source>
</evidence>
<evidence type="ECO:0000259" key="6">
    <source>
        <dbReference type="PROSITE" id="PS50888"/>
    </source>
</evidence>
<organism evidence="7 8">
    <name type="scientific">Quillaja saponaria</name>
    <name type="common">Soap bark tree</name>
    <dbReference type="NCBI Taxonomy" id="32244"/>
    <lineage>
        <taxon>Eukaryota</taxon>
        <taxon>Viridiplantae</taxon>
        <taxon>Streptophyta</taxon>
        <taxon>Embryophyta</taxon>
        <taxon>Tracheophyta</taxon>
        <taxon>Spermatophyta</taxon>
        <taxon>Magnoliopsida</taxon>
        <taxon>eudicotyledons</taxon>
        <taxon>Gunneridae</taxon>
        <taxon>Pentapetalae</taxon>
        <taxon>rosids</taxon>
        <taxon>fabids</taxon>
        <taxon>Fabales</taxon>
        <taxon>Quillajaceae</taxon>
        <taxon>Quillaja</taxon>
    </lineage>
</organism>
<proteinExistence type="predicted"/>
<gene>
    <name evidence="7" type="ORF">O6P43_007332</name>
</gene>
<comment type="caution">
    <text evidence="7">The sequence shown here is derived from an EMBL/GenBank/DDBJ whole genome shotgun (WGS) entry which is preliminary data.</text>
</comment>
<keyword evidence="4" id="KW-0539">Nucleus</keyword>
<reference evidence="7" key="1">
    <citation type="journal article" date="2023" name="Science">
        <title>Elucidation of the pathway for biosynthesis of saponin adjuvants from the soapbark tree.</title>
        <authorList>
            <person name="Reed J."/>
            <person name="Orme A."/>
            <person name="El-Demerdash A."/>
            <person name="Owen C."/>
            <person name="Martin L.B.B."/>
            <person name="Misra R.C."/>
            <person name="Kikuchi S."/>
            <person name="Rejzek M."/>
            <person name="Martin A.C."/>
            <person name="Harkess A."/>
            <person name="Leebens-Mack J."/>
            <person name="Louveau T."/>
            <person name="Stephenson M.J."/>
            <person name="Osbourn A."/>
        </authorList>
    </citation>
    <scope>NUCLEOTIDE SEQUENCE</scope>
    <source>
        <strain evidence="7">S10</strain>
    </source>
</reference>
<dbReference type="InterPro" id="IPR011598">
    <property type="entry name" value="bHLH_dom"/>
</dbReference>
<name>A0AAD7QA54_QUISA</name>
<dbReference type="InterPro" id="IPR036638">
    <property type="entry name" value="HLH_DNA-bd_sf"/>
</dbReference>
<keyword evidence="3" id="KW-0804">Transcription</keyword>
<evidence type="ECO:0000256" key="4">
    <source>
        <dbReference type="ARBA" id="ARBA00023242"/>
    </source>
</evidence>
<dbReference type="PANTHER" id="PTHR46807">
    <property type="entry name" value="TRANSCRIPTION FACTOR PIF3"/>
    <property type="match status" value="1"/>
</dbReference>
<keyword evidence="2" id="KW-0805">Transcription regulation</keyword>
<dbReference type="GO" id="GO:0046983">
    <property type="term" value="F:protein dimerization activity"/>
    <property type="evidence" value="ECO:0007669"/>
    <property type="project" value="InterPro"/>
</dbReference>
<evidence type="ECO:0000313" key="7">
    <source>
        <dbReference type="EMBL" id="KAJ7977756.1"/>
    </source>
</evidence>
<dbReference type="Pfam" id="PF00010">
    <property type="entry name" value="HLH"/>
    <property type="match status" value="1"/>
</dbReference>
<protein>
    <submittedName>
        <fullName evidence="7">Transcription factor like</fullName>
    </submittedName>
</protein>
<evidence type="ECO:0000256" key="1">
    <source>
        <dbReference type="ARBA" id="ARBA00004123"/>
    </source>
</evidence>
<dbReference type="GO" id="GO:0003700">
    <property type="term" value="F:DNA-binding transcription factor activity"/>
    <property type="evidence" value="ECO:0007669"/>
    <property type="project" value="InterPro"/>
</dbReference>
<dbReference type="AlphaFoldDB" id="A0AAD7QA54"/>
<dbReference type="SMART" id="SM00353">
    <property type="entry name" value="HLH"/>
    <property type="match status" value="1"/>
</dbReference>
<dbReference type="EMBL" id="JARAOO010000003">
    <property type="protein sequence ID" value="KAJ7977756.1"/>
    <property type="molecule type" value="Genomic_DNA"/>
</dbReference>